<name>A0ACB5UBY8_AMBMO</name>
<evidence type="ECO:0000313" key="2">
    <source>
        <dbReference type="Proteomes" id="UP001165064"/>
    </source>
</evidence>
<dbReference type="EMBL" id="BSXS01016522">
    <property type="protein sequence ID" value="GMF07893.1"/>
    <property type="molecule type" value="Genomic_DNA"/>
</dbReference>
<proteinExistence type="predicted"/>
<dbReference type="Proteomes" id="UP001165064">
    <property type="component" value="Unassembled WGS sequence"/>
</dbReference>
<organism evidence="1 2">
    <name type="scientific">Ambrosiozyma monospora</name>
    <name type="common">Yeast</name>
    <name type="synonym">Endomycopsis monosporus</name>
    <dbReference type="NCBI Taxonomy" id="43982"/>
    <lineage>
        <taxon>Eukaryota</taxon>
        <taxon>Fungi</taxon>
        <taxon>Dikarya</taxon>
        <taxon>Ascomycota</taxon>
        <taxon>Saccharomycotina</taxon>
        <taxon>Pichiomycetes</taxon>
        <taxon>Pichiales</taxon>
        <taxon>Pichiaceae</taxon>
        <taxon>Ambrosiozyma</taxon>
    </lineage>
</organism>
<accession>A0ACB5UBY8</accession>
<evidence type="ECO:0000313" key="1">
    <source>
        <dbReference type="EMBL" id="GMF07893.1"/>
    </source>
</evidence>
<gene>
    <name evidence="1" type="ORF">Amon02_001308600</name>
</gene>
<reference evidence="1" key="1">
    <citation type="submission" date="2023-04" db="EMBL/GenBank/DDBJ databases">
        <title>Ambrosiozyma monospora NBRC 10751.</title>
        <authorList>
            <person name="Ichikawa N."/>
            <person name="Sato H."/>
            <person name="Tonouchi N."/>
        </authorList>
    </citation>
    <scope>NUCLEOTIDE SEQUENCE</scope>
    <source>
        <strain evidence="1">NBRC 10751</strain>
    </source>
</reference>
<sequence length="111" mass="13002">MIIRTKLFSVARLICRYSIREFDLMFNLVLIFWSLLDTPPLFAFAFDLLLIWLHVMVEVYKDKLHIDDFTYDSRTLVQLSIATALHASLGFVIKTKVESGAIDANWWRFSV</sequence>
<comment type="caution">
    <text evidence="1">The sequence shown here is derived from an EMBL/GenBank/DDBJ whole genome shotgun (WGS) entry which is preliminary data.</text>
</comment>
<keyword evidence="2" id="KW-1185">Reference proteome</keyword>
<protein>
    <submittedName>
        <fullName evidence="1">Unnamed protein product</fullName>
    </submittedName>
</protein>